<reference evidence="3" key="1">
    <citation type="submission" date="2016-12" db="EMBL/GenBank/DDBJ databases">
        <authorList>
            <person name="Varghese N."/>
            <person name="Submissions S."/>
        </authorList>
    </citation>
    <scope>NUCLEOTIDE SEQUENCE [LARGE SCALE GENOMIC DNA]</scope>
    <source>
        <strain evidence="3">DSM 25035</strain>
    </source>
</reference>
<feature type="transmembrane region" description="Helical" evidence="1">
    <location>
        <begin position="73"/>
        <end position="96"/>
    </location>
</feature>
<protein>
    <recommendedName>
        <fullName evidence="4">DUF4199 domain-containing protein</fullName>
    </recommendedName>
</protein>
<keyword evidence="1" id="KW-0812">Transmembrane</keyword>
<dbReference type="Proteomes" id="UP000184609">
    <property type="component" value="Unassembled WGS sequence"/>
</dbReference>
<evidence type="ECO:0000256" key="1">
    <source>
        <dbReference type="SAM" id="Phobius"/>
    </source>
</evidence>
<evidence type="ECO:0008006" key="4">
    <source>
        <dbReference type="Google" id="ProtNLM"/>
    </source>
</evidence>
<dbReference type="EMBL" id="FRXN01000003">
    <property type="protein sequence ID" value="SHO63559.1"/>
    <property type="molecule type" value="Genomic_DNA"/>
</dbReference>
<dbReference type="OrthoDB" id="850943at2"/>
<name>A0A1M7ZFH3_9BACT</name>
<dbReference type="RefSeq" id="WP_073572432.1">
    <property type="nucleotide sequence ID" value="NZ_FRXN01000003.1"/>
</dbReference>
<evidence type="ECO:0000313" key="2">
    <source>
        <dbReference type="EMBL" id="SHO63559.1"/>
    </source>
</evidence>
<dbReference type="STRING" id="1073327.SAMN04488108_2834"/>
<dbReference type="AlphaFoldDB" id="A0A1M7ZFH3"/>
<evidence type="ECO:0000313" key="3">
    <source>
        <dbReference type="Proteomes" id="UP000184609"/>
    </source>
</evidence>
<dbReference type="InterPro" id="IPR025250">
    <property type="entry name" value="DUF4199"/>
</dbReference>
<accession>A0A1M7ZFH3</accession>
<sequence length="170" mass="18921">MSKYFGSAYQFGTLGGILSLVAFGVMSWLQPDPTNLNLIFGYVITPVSIFLALKYFKDYSNNGYISFSEGMSVGFVTYLIIGLISGLGIWIILLIFPDFFESIKASKLEVLESSRETIVSQVGEESYQSTLTNVKAMVPFDIALNDTIWKIIPGLFFSIIISIILRKNPN</sequence>
<keyword evidence="1" id="KW-0472">Membrane</keyword>
<keyword evidence="3" id="KW-1185">Reference proteome</keyword>
<gene>
    <name evidence="2" type="ORF">SAMN04488108_2834</name>
</gene>
<feature type="transmembrane region" description="Helical" evidence="1">
    <location>
        <begin position="147"/>
        <end position="165"/>
    </location>
</feature>
<proteinExistence type="predicted"/>
<feature type="transmembrane region" description="Helical" evidence="1">
    <location>
        <begin position="35"/>
        <end position="53"/>
    </location>
</feature>
<keyword evidence="1" id="KW-1133">Transmembrane helix</keyword>
<feature type="transmembrane region" description="Helical" evidence="1">
    <location>
        <begin position="7"/>
        <end position="29"/>
    </location>
</feature>
<organism evidence="2 3">
    <name type="scientific">Algoriphagus zhangzhouensis</name>
    <dbReference type="NCBI Taxonomy" id="1073327"/>
    <lineage>
        <taxon>Bacteria</taxon>
        <taxon>Pseudomonadati</taxon>
        <taxon>Bacteroidota</taxon>
        <taxon>Cytophagia</taxon>
        <taxon>Cytophagales</taxon>
        <taxon>Cyclobacteriaceae</taxon>
        <taxon>Algoriphagus</taxon>
    </lineage>
</organism>
<dbReference type="Pfam" id="PF13858">
    <property type="entry name" value="DUF4199"/>
    <property type="match status" value="1"/>
</dbReference>